<evidence type="ECO:0008006" key="10">
    <source>
        <dbReference type="Google" id="ProtNLM"/>
    </source>
</evidence>
<evidence type="ECO:0000256" key="7">
    <source>
        <dbReference type="ARBA" id="ARBA00023237"/>
    </source>
</evidence>
<evidence type="ECO:0000256" key="5">
    <source>
        <dbReference type="ARBA" id="ARBA00022729"/>
    </source>
</evidence>
<dbReference type="AlphaFoldDB" id="A0A1X7UHF3"/>
<keyword evidence="6" id="KW-0472">Membrane</keyword>
<proteinExistence type="predicted"/>
<evidence type="ECO:0000256" key="6">
    <source>
        <dbReference type="ARBA" id="ARBA00023136"/>
    </source>
</evidence>
<evidence type="ECO:0000256" key="1">
    <source>
        <dbReference type="ARBA" id="ARBA00004196"/>
    </source>
</evidence>
<feature type="signal peptide" evidence="8">
    <location>
        <begin position="1"/>
        <end position="16"/>
    </location>
</feature>
<evidence type="ECO:0000256" key="8">
    <source>
        <dbReference type="SAM" id="SignalP"/>
    </source>
</evidence>
<keyword evidence="4" id="KW-0964">Secreted</keyword>
<evidence type="ECO:0000256" key="4">
    <source>
        <dbReference type="ARBA" id="ARBA00022525"/>
    </source>
</evidence>
<keyword evidence="5 8" id="KW-0732">Signal</keyword>
<dbReference type="GO" id="GO:0005576">
    <property type="term" value="C:extracellular region"/>
    <property type="evidence" value="ECO:0007669"/>
    <property type="project" value="UniProtKB-SubCell"/>
</dbReference>
<dbReference type="InParanoid" id="A0A1X7UHF3"/>
<evidence type="ECO:0000256" key="3">
    <source>
        <dbReference type="ARBA" id="ARBA00004613"/>
    </source>
</evidence>
<evidence type="ECO:0000313" key="9">
    <source>
        <dbReference type="EnsemblMetazoa" id="Aqu2.1.26903_001"/>
    </source>
</evidence>
<accession>A0A1X7UHF3</accession>
<organism evidence="9">
    <name type="scientific">Amphimedon queenslandica</name>
    <name type="common">Sponge</name>
    <dbReference type="NCBI Taxonomy" id="400682"/>
    <lineage>
        <taxon>Eukaryota</taxon>
        <taxon>Metazoa</taxon>
        <taxon>Porifera</taxon>
        <taxon>Demospongiae</taxon>
        <taxon>Heteroscleromorpha</taxon>
        <taxon>Haplosclerida</taxon>
        <taxon>Niphatidae</taxon>
        <taxon>Amphimedon</taxon>
    </lineage>
</organism>
<evidence type="ECO:0000256" key="2">
    <source>
        <dbReference type="ARBA" id="ARBA00004442"/>
    </source>
</evidence>
<dbReference type="InterPro" id="IPR011050">
    <property type="entry name" value="Pectin_lyase_fold/virulence"/>
</dbReference>
<keyword evidence="7" id="KW-0998">Cell outer membrane</keyword>
<dbReference type="eggNOG" id="KOG1500">
    <property type="taxonomic scope" value="Eukaryota"/>
</dbReference>
<dbReference type="EnsemblMetazoa" id="Aqu2.1.26903_001">
    <property type="protein sequence ID" value="Aqu2.1.26903_001"/>
    <property type="gene ID" value="Aqu2.1.26903"/>
</dbReference>
<dbReference type="NCBIfam" id="TIGR01376">
    <property type="entry name" value="POMP_repeat"/>
    <property type="match status" value="1"/>
</dbReference>
<sequence length="685" mass="75518">MKLLLFFAVFVPIAFGERREYYISSDNATVSCLDRPCYSLQHYCNNYQEFFEDNTTFFFMEGTHWLDKSHLVLIKGISNIALRGMNYSLEEGSHETIRQPTVFIDCSHSNSGFVFYNCSKVSIIGITLVNCGGLIPDDITKNILPMKVSSTQYSLTDGFVALGIINTQLITLHEISIQKSVDLGLIGLTFVLIQGDHYGVDVVMNNLVLFGNTGIVSGASIKIRNASIMKSQTSYLHSSISSSQLKSAILIDEIMNIGFTNVTVEDNFLSGMMISNSIVTFIGYNLFLNNKAEDGAGLFINDKSVVRLAPPVQLVLENNTASGKGGAIYVNINPSLSLNTCFMQPDGFNFKNTSVIFKNNDAMIAGSAVYGGFIDTCHFIMIIQNNDTEFDIANGTIWFESIFNFNNQTGLSVISSDPEKICFCHENGIIDCALKSLNFSLLPGQFQNIELVTVGHREGVSPGVITISEQIQRSPVTFRKRYESTKTNCTSIKYYPHVNVSMASSLQVVTLSLQEQDPHTKSVFFHIDECPLGFELSPVTGSCDCISYLKTNENLTCDPYSESFHHQGDMWIGYVEESHCFVKIPCESQHCKTSPVNFTLSTTEKQCELNRSGLLCGDCDEGLSMMLGSDSCGECSDNYLALLIPFAVAGIVLIVFITALNLTVSVGSINGLIFYANMCSFRGLT</sequence>
<name>A0A1X7UHF3_AMPQE</name>
<dbReference type="InterPro" id="IPR003368">
    <property type="entry name" value="POMP_repeat"/>
</dbReference>
<comment type="subcellular location">
    <subcellularLocation>
        <location evidence="1">Cell envelope</location>
    </subcellularLocation>
    <subcellularLocation>
        <location evidence="2">Cell outer membrane</location>
    </subcellularLocation>
    <subcellularLocation>
        <location evidence="3">Secreted</location>
    </subcellularLocation>
</comment>
<protein>
    <recommendedName>
        <fullName evidence="10">Right handed beta helix domain-containing protein</fullName>
    </recommendedName>
</protein>
<reference evidence="9" key="1">
    <citation type="submission" date="2017-05" db="UniProtKB">
        <authorList>
            <consortium name="EnsemblMetazoa"/>
        </authorList>
    </citation>
    <scope>IDENTIFICATION</scope>
</reference>
<dbReference type="SUPFAM" id="SSF51126">
    <property type="entry name" value="Pectin lyase-like"/>
    <property type="match status" value="1"/>
</dbReference>
<feature type="chain" id="PRO_5010858679" description="Right handed beta helix domain-containing protein" evidence="8">
    <location>
        <begin position="17"/>
        <end position="685"/>
    </location>
</feature>